<dbReference type="eggNOG" id="ENOG502ZRNW">
    <property type="taxonomic scope" value="Bacteria"/>
</dbReference>
<protein>
    <recommendedName>
        <fullName evidence="7">Cardiolipin synthase N-terminal domain-containing protein</fullName>
    </recommendedName>
</protein>
<evidence type="ECO:0000259" key="7">
    <source>
        <dbReference type="Pfam" id="PF13396"/>
    </source>
</evidence>
<evidence type="ECO:0000256" key="3">
    <source>
        <dbReference type="ARBA" id="ARBA00022692"/>
    </source>
</evidence>
<keyword evidence="3 6" id="KW-0812">Transmembrane</keyword>
<dbReference type="Proteomes" id="UP000056090">
    <property type="component" value="Chromosome"/>
</dbReference>
<proteinExistence type="predicted"/>
<dbReference type="RefSeq" id="WP_044056517.1">
    <property type="nucleotide sequence ID" value="NZ_CBCSKJ010000001.1"/>
</dbReference>
<keyword evidence="4 6" id="KW-1133">Transmembrane helix</keyword>
<evidence type="ECO:0000256" key="4">
    <source>
        <dbReference type="ARBA" id="ARBA00022989"/>
    </source>
</evidence>
<evidence type="ECO:0000256" key="2">
    <source>
        <dbReference type="ARBA" id="ARBA00022475"/>
    </source>
</evidence>
<feature type="transmembrane region" description="Helical" evidence="6">
    <location>
        <begin position="36"/>
        <end position="55"/>
    </location>
</feature>
<evidence type="ECO:0000313" key="9">
    <source>
        <dbReference type="Proteomes" id="UP000056090"/>
    </source>
</evidence>
<sequence length="65" mass="7579">MSIWQIIIFIMLFSLTLLPVLIALTSEKAKGVQKLVWCLVSLFFSWLGFLVYYFFVVRGMSERNA</sequence>
<evidence type="ECO:0000313" key="8">
    <source>
        <dbReference type="EMBL" id="AIF98328.1"/>
    </source>
</evidence>
<keyword evidence="9" id="KW-1185">Reference proteome</keyword>
<feature type="domain" description="Cardiolipin synthase N-terminal" evidence="7">
    <location>
        <begin position="15"/>
        <end position="55"/>
    </location>
</feature>
<dbReference type="AlphaFoldDB" id="A0A075NY32"/>
<keyword evidence="2" id="KW-1003">Cell membrane</keyword>
<feature type="transmembrane region" description="Helical" evidence="6">
    <location>
        <begin position="6"/>
        <end position="24"/>
    </location>
</feature>
<dbReference type="InterPro" id="IPR027379">
    <property type="entry name" value="CLS_N"/>
</dbReference>
<gene>
    <name evidence="8" type="ORF">EP13_06260</name>
</gene>
<reference evidence="8 9" key="1">
    <citation type="submission" date="2014-06" db="EMBL/GenBank/DDBJ databases">
        <title>Genomes of Alteromonas australica, a world apart.</title>
        <authorList>
            <person name="Gonzaga A."/>
            <person name="Lopez-Perez M."/>
            <person name="Rodriguez-Valera F."/>
        </authorList>
    </citation>
    <scope>NUCLEOTIDE SEQUENCE [LARGE SCALE GENOMIC DNA]</scope>
    <source>
        <strain evidence="8 9">H 17</strain>
    </source>
</reference>
<comment type="subcellular location">
    <subcellularLocation>
        <location evidence="1">Cell membrane</location>
        <topology evidence="1">Multi-pass membrane protein</topology>
    </subcellularLocation>
</comment>
<evidence type="ECO:0000256" key="5">
    <source>
        <dbReference type="ARBA" id="ARBA00023136"/>
    </source>
</evidence>
<dbReference type="GO" id="GO:0005886">
    <property type="term" value="C:plasma membrane"/>
    <property type="evidence" value="ECO:0007669"/>
    <property type="project" value="UniProtKB-SubCell"/>
</dbReference>
<dbReference type="KEGG" id="aal:EP13_06260"/>
<dbReference type="Pfam" id="PF13396">
    <property type="entry name" value="PLDc_N"/>
    <property type="match status" value="1"/>
</dbReference>
<keyword evidence="5 6" id="KW-0472">Membrane</keyword>
<dbReference type="EMBL" id="CP008849">
    <property type="protein sequence ID" value="AIF98328.1"/>
    <property type="molecule type" value="Genomic_DNA"/>
</dbReference>
<accession>A0A075NY32</accession>
<name>A0A075NY32_9ALTE</name>
<evidence type="ECO:0000256" key="6">
    <source>
        <dbReference type="SAM" id="Phobius"/>
    </source>
</evidence>
<organism evidence="8 9">
    <name type="scientific">Alteromonas australica</name>
    <dbReference type="NCBI Taxonomy" id="589873"/>
    <lineage>
        <taxon>Bacteria</taxon>
        <taxon>Pseudomonadati</taxon>
        <taxon>Pseudomonadota</taxon>
        <taxon>Gammaproteobacteria</taxon>
        <taxon>Alteromonadales</taxon>
        <taxon>Alteromonadaceae</taxon>
        <taxon>Alteromonas/Salinimonas group</taxon>
        <taxon>Alteromonas</taxon>
    </lineage>
</organism>
<dbReference type="GeneID" id="78254518"/>
<evidence type="ECO:0000256" key="1">
    <source>
        <dbReference type="ARBA" id="ARBA00004651"/>
    </source>
</evidence>